<dbReference type="AlphaFoldDB" id="A0A6C0LAE8"/>
<dbReference type="SUPFAM" id="SSF56712">
    <property type="entry name" value="Prokaryotic type I DNA topoisomerase"/>
    <property type="match status" value="1"/>
</dbReference>
<dbReference type="InterPro" id="IPR023406">
    <property type="entry name" value="Topo_IA_AS"/>
</dbReference>
<dbReference type="Pfam" id="PF01131">
    <property type="entry name" value="Topoisom_bac"/>
    <property type="match status" value="1"/>
</dbReference>
<dbReference type="InterPro" id="IPR013497">
    <property type="entry name" value="Topo_IA_cen"/>
</dbReference>
<dbReference type="CDD" id="cd00186">
    <property type="entry name" value="TOP1Ac"/>
    <property type="match status" value="1"/>
</dbReference>
<evidence type="ECO:0000256" key="6">
    <source>
        <dbReference type="ARBA" id="ARBA00023235"/>
    </source>
</evidence>
<dbReference type="EC" id="5.6.2.1" evidence="3"/>
<comment type="catalytic activity">
    <reaction evidence="1">
        <text>ATP-independent breakage of single-stranded DNA, followed by passage and rejoining.</text>
        <dbReference type="EC" id="5.6.2.1"/>
    </reaction>
</comment>
<evidence type="ECO:0000256" key="2">
    <source>
        <dbReference type="ARBA" id="ARBA00009446"/>
    </source>
</evidence>
<evidence type="ECO:0000256" key="4">
    <source>
        <dbReference type="ARBA" id="ARBA00023029"/>
    </source>
</evidence>
<feature type="domain" description="Toprim" evidence="7">
    <location>
        <begin position="25"/>
        <end position="136"/>
    </location>
</feature>
<dbReference type="Gene3D" id="2.70.20.10">
    <property type="entry name" value="Topoisomerase I, domain 3"/>
    <property type="match status" value="1"/>
</dbReference>
<dbReference type="InterPro" id="IPR006171">
    <property type="entry name" value="TOPRIM_dom"/>
</dbReference>
<dbReference type="GO" id="GO:0003677">
    <property type="term" value="F:DNA binding"/>
    <property type="evidence" value="ECO:0007669"/>
    <property type="project" value="UniProtKB-KW"/>
</dbReference>
<protein>
    <recommendedName>
        <fullName evidence="3">DNA topoisomerase</fullName>
        <ecNumber evidence="3">5.6.2.1</ecNumber>
    </recommendedName>
</protein>
<dbReference type="Gene3D" id="3.40.50.140">
    <property type="match status" value="1"/>
</dbReference>
<dbReference type="InterPro" id="IPR023405">
    <property type="entry name" value="Topo_IA_core_domain"/>
</dbReference>
<dbReference type="PANTHER" id="PTHR42785:SF1">
    <property type="entry name" value="DNA TOPOISOMERASE"/>
    <property type="match status" value="1"/>
</dbReference>
<evidence type="ECO:0000256" key="1">
    <source>
        <dbReference type="ARBA" id="ARBA00000213"/>
    </source>
</evidence>
<evidence type="ECO:0000259" key="8">
    <source>
        <dbReference type="PROSITE" id="PS52039"/>
    </source>
</evidence>
<dbReference type="Pfam" id="PF01751">
    <property type="entry name" value="Toprim"/>
    <property type="match status" value="1"/>
</dbReference>
<evidence type="ECO:0000259" key="7">
    <source>
        <dbReference type="PROSITE" id="PS50880"/>
    </source>
</evidence>
<dbReference type="InterPro" id="IPR025589">
    <property type="entry name" value="Toprim_C_rpt"/>
</dbReference>
<proteinExistence type="inferred from homology"/>
<dbReference type="PROSITE" id="PS50880">
    <property type="entry name" value="TOPRIM"/>
    <property type="match status" value="1"/>
</dbReference>
<dbReference type="Gene3D" id="1.10.460.10">
    <property type="entry name" value="Topoisomerase I, domain 2"/>
    <property type="match status" value="2"/>
</dbReference>
<reference evidence="9" key="1">
    <citation type="journal article" date="2020" name="Nature">
        <title>Giant virus diversity and host interactions through global metagenomics.</title>
        <authorList>
            <person name="Schulz F."/>
            <person name="Roux S."/>
            <person name="Paez-Espino D."/>
            <person name="Jungbluth S."/>
            <person name="Walsh D.A."/>
            <person name="Denef V.J."/>
            <person name="McMahon K.D."/>
            <person name="Konstantinidis K.T."/>
            <person name="Eloe-Fadrosh E.A."/>
            <person name="Kyrpides N.C."/>
            <person name="Woyke T."/>
        </authorList>
    </citation>
    <scope>NUCLEOTIDE SEQUENCE</scope>
    <source>
        <strain evidence="9">GVMAG-M-3300027759-42</strain>
    </source>
</reference>
<dbReference type="PANTHER" id="PTHR42785">
    <property type="entry name" value="DNA TOPOISOMERASE, TYPE IA, CORE"/>
    <property type="match status" value="1"/>
</dbReference>
<dbReference type="Pfam" id="PF13368">
    <property type="entry name" value="Toprim_C_rpt"/>
    <property type="match status" value="1"/>
</dbReference>
<dbReference type="InterPro" id="IPR003602">
    <property type="entry name" value="Topo_IA_DNA-bd_dom"/>
</dbReference>
<feature type="domain" description="Topo IA-type catalytic" evidence="8">
    <location>
        <begin position="152"/>
        <end position="602"/>
    </location>
</feature>
<keyword evidence="6" id="KW-0413">Isomerase</keyword>
<dbReference type="GO" id="GO:0003917">
    <property type="term" value="F:DNA topoisomerase type I (single strand cut, ATP-independent) activity"/>
    <property type="evidence" value="ECO:0007669"/>
    <property type="project" value="UniProtKB-EC"/>
</dbReference>
<keyword evidence="4" id="KW-0799">Topoisomerase</keyword>
<dbReference type="InterPro" id="IPR003601">
    <property type="entry name" value="Topo_IA_2"/>
</dbReference>
<dbReference type="InterPro" id="IPR013826">
    <property type="entry name" value="Topo_IA_cen_sub3"/>
</dbReference>
<sequence length="792" mass="90672">MPPKFFKKTYKKASDKTSPHLSSATYLIIVESPSKCTKIESYLGPDYCCIASKGHIRSIDGIKSIDMKKTYEPTFSIIDEKKAHVEQMKTVVSNFSKQNIILASDDDREGEAIAWHICKIFDLPIETTKRIIFHEVTKPAIQKSIENPTTVNMDLVHAQHARQVLDIIVGYKISPFLWKYLYNNKSNSLSAGRCQTPALRLVYDNEKEKNSGGGIETKYKTIGTFLQKRIPFELNHEYDTPEEVSSFLEKSKTFQHRLSLGSPKDATKSAPKPFHTSRLLQVASNVLHISPKETMNLCQMLYQAGYITYMRTESSQYSKTFLEQANKYIMGEWSSTKYLADFAKLENKDASNPHEAIRVTHLETKTITNKDDLRLASMYRLIWRNTLESCMADAKYNTIKATISAPEERQYQYTIEIPVFLGWKVVSDKSDNDNPNEGSGLHLYMQSIVKTDKPVPYLSIDSTVVVRNKHQHYTEASLIHTLEELGIGRPSTFASIVDTIIDRGYVKKTNLEGTVTKCTEFKLVDKVIEKTEKEKTFGNEKNKLVIQPTGILTVEFLIQNFEKLFSYEYTKIMENQLDLVSSGKEKEWSTICGNCDNEIKQLAKTVKNVAKQTYVLDETHELVFQAYGPSIKHTLTDGSVEYLPAKKDMKIDLEKLKEGNYSLDDIIEIKNGCLGTYEDQEIFIKNGRYGPYVEWGTNRESIKEIQKPLNEITLSDIESYLSNKTSKTEKNVLRVLNEDLSVRKGKFGAYVYYKRKDMAKPDFLNIKKFNEGFLTCEPETLISWLQTTYNIV</sequence>
<accession>A0A6C0LAE8</accession>
<organism evidence="9">
    <name type="scientific">viral metagenome</name>
    <dbReference type="NCBI Taxonomy" id="1070528"/>
    <lineage>
        <taxon>unclassified sequences</taxon>
        <taxon>metagenomes</taxon>
        <taxon>organismal metagenomes</taxon>
    </lineage>
</organism>
<comment type="similarity">
    <text evidence="2">Belongs to the type IA topoisomerase family.</text>
</comment>
<dbReference type="PROSITE" id="PS00396">
    <property type="entry name" value="TOPO_IA_1"/>
    <property type="match status" value="1"/>
</dbReference>
<name>A0A6C0LAE8_9ZZZZ</name>
<dbReference type="InterPro" id="IPR013824">
    <property type="entry name" value="Topo_IA_cen_sub1"/>
</dbReference>
<dbReference type="InterPro" id="IPR013825">
    <property type="entry name" value="Topo_IA_cen_sub2"/>
</dbReference>
<dbReference type="PROSITE" id="PS52039">
    <property type="entry name" value="TOPO_IA_2"/>
    <property type="match status" value="1"/>
</dbReference>
<dbReference type="SMART" id="SM00437">
    <property type="entry name" value="TOP1Ac"/>
    <property type="match status" value="1"/>
</dbReference>
<dbReference type="Gene3D" id="1.10.290.10">
    <property type="entry name" value="Topoisomerase I, domain 4"/>
    <property type="match status" value="1"/>
</dbReference>
<dbReference type="SMART" id="SM00436">
    <property type="entry name" value="TOP1Bc"/>
    <property type="match status" value="1"/>
</dbReference>
<dbReference type="EMBL" id="MN740443">
    <property type="protein sequence ID" value="QHU26651.1"/>
    <property type="molecule type" value="Genomic_DNA"/>
</dbReference>
<evidence type="ECO:0000256" key="3">
    <source>
        <dbReference type="ARBA" id="ARBA00012891"/>
    </source>
</evidence>
<dbReference type="InterPro" id="IPR000380">
    <property type="entry name" value="Topo_IA"/>
</dbReference>
<evidence type="ECO:0000313" key="9">
    <source>
        <dbReference type="EMBL" id="QHU26651.1"/>
    </source>
</evidence>
<dbReference type="GO" id="GO:0006265">
    <property type="term" value="P:DNA topological change"/>
    <property type="evidence" value="ECO:0007669"/>
    <property type="project" value="InterPro"/>
</dbReference>
<keyword evidence="5" id="KW-0238">DNA-binding</keyword>
<dbReference type="PRINTS" id="PR00417">
    <property type="entry name" value="PRTPISMRASEI"/>
</dbReference>
<evidence type="ECO:0000256" key="5">
    <source>
        <dbReference type="ARBA" id="ARBA00023125"/>
    </source>
</evidence>
<dbReference type="SMART" id="SM00493">
    <property type="entry name" value="TOPRIM"/>
    <property type="match status" value="1"/>
</dbReference>